<dbReference type="InterPro" id="IPR018188">
    <property type="entry name" value="RNase_T2_His_AS_1"/>
</dbReference>
<sequence length="231" mass="25044">MRPSIAVLLLLALCASVPAHAKRHHPRNEPGNADAASQGNNVVGQFDYLALSLSWAPSYCASHPQDQNECGTGKRYGFVLHGLWPQYENGGWPQNCSSDKLSPASVQQYGALYPSPNLMSHEWEKHGTCYGQSQDAYFKASGQLKNGVQIPATYQQPAQPVRTTSAALAADFLKTNPSLKPGSVLAVCNRGFLTEIHVCYGKDLQSRTCGAKETAYANKGCSGDFLVRNIR</sequence>
<evidence type="ECO:0000256" key="2">
    <source>
        <dbReference type="RuleBase" id="RU004328"/>
    </source>
</evidence>
<evidence type="ECO:0000313" key="4">
    <source>
        <dbReference type="EMBL" id="SMC29428.1"/>
    </source>
</evidence>
<evidence type="ECO:0000256" key="1">
    <source>
        <dbReference type="ARBA" id="ARBA00007469"/>
    </source>
</evidence>
<feature type="signal peptide" evidence="3">
    <location>
        <begin position="1"/>
        <end position="21"/>
    </location>
</feature>
<evidence type="ECO:0000313" key="5">
    <source>
        <dbReference type="Proteomes" id="UP000192761"/>
    </source>
</evidence>
<gene>
    <name evidence="4" type="ORF">SAMN02745857_03826</name>
</gene>
<protein>
    <submittedName>
        <fullName evidence="4">Ribonuclease T2</fullName>
    </submittedName>
</protein>
<keyword evidence="3" id="KW-0732">Signal</keyword>
<dbReference type="PANTHER" id="PTHR11240:SF22">
    <property type="entry name" value="RIBONUCLEASE T2"/>
    <property type="match status" value="1"/>
</dbReference>
<keyword evidence="5" id="KW-1185">Reference proteome</keyword>
<accession>A0A1W1Y0Z7</accession>
<name>A0A1W1Y0Z7_9NEIS</name>
<dbReference type="InterPro" id="IPR001568">
    <property type="entry name" value="RNase_T2-like"/>
</dbReference>
<dbReference type="GO" id="GO:0003723">
    <property type="term" value="F:RNA binding"/>
    <property type="evidence" value="ECO:0007669"/>
    <property type="project" value="InterPro"/>
</dbReference>
<dbReference type="PROSITE" id="PS00531">
    <property type="entry name" value="RNASE_T2_2"/>
    <property type="match status" value="1"/>
</dbReference>
<dbReference type="STRING" id="1121001.SAMN02745857_03826"/>
<organism evidence="4 5">
    <name type="scientific">Andreprevotia lacus DSM 23236</name>
    <dbReference type="NCBI Taxonomy" id="1121001"/>
    <lineage>
        <taxon>Bacteria</taxon>
        <taxon>Pseudomonadati</taxon>
        <taxon>Pseudomonadota</taxon>
        <taxon>Betaproteobacteria</taxon>
        <taxon>Neisseriales</taxon>
        <taxon>Chitinibacteraceae</taxon>
        <taxon>Andreprevotia</taxon>
    </lineage>
</organism>
<reference evidence="4 5" key="1">
    <citation type="submission" date="2017-04" db="EMBL/GenBank/DDBJ databases">
        <authorList>
            <person name="Afonso C.L."/>
            <person name="Miller P.J."/>
            <person name="Scott M.A."/>
            <person name="Spackman E."/>
            <person name="Goraichik I."/>
            <person name="Dimitrov K.M."/>
            <person name="Suarez D.L."/>
            <person name="Swayne D.E."/>
        </authorList>
    </citation>
    <scope>NUCLEOTIDE SEQUENCE [LARGE SCALE GENOMIC DNA]</scope>
    <source>
        <strain evidence="4 5">DSM 23236</strain>
    </source>
</reference>
<dbReference type="PANTHER" id="PTHR11240">
    <property type="entry name" value="RIBONUCLEASE T2"/>
    <property type="match status" value="1"/>
</dbReference>
<dbReference type="RefSeq" id="WP_139798994.1">
    <property type="nucleotide sequence ID" value="NZ_FWXD01000035.1"/>
</dbReference>
<dbReference type="PROSITE" id="PS00530">
    <property type="entry name" value="RNASE_T2_1"/>
    <property type="match status" value="1"/>
</dbReference>
<dbReference type="SUPFAM" id="SSF55895">
    <property type="entry name" value="Ribonuclease Rh-like"/>
    <property type="match status" value="1"/>
</dbReference>
<dbReference type="InterPro" id="IPR033130">
    <property type="entry name" value="RNase_T2_His_AS_2"/>
</dbReference>
<feature type="chain" id="PRO_5013207111" evidence="3">
    <location>
        <begin position="22"/>
        <end position="231"/>
    </location>
</feature>
<dbReference type="AlphaFoldDB" id="A0A1W1Y0Z7"/>
<dbReference type="GO" id="GO:0033897">
    <property type="term" value="F:ribonuclease T2 activity"/>
    <property type="evidence" value="ECO:0007669"/>
    <property type="project" value="InterPro"/>
</dbReference>
<evidence type="ECO:0000256" key="3">
    <source>
        <dbReference type="SAM" id="SignalP"/>
    </source>
</evidence>
<dbReference type="EMBL" id="FWXD01000035">
    <property type="protein sequence ID" value="SMC29428.1"/>
    <property type="molecule type" value="Genomic_DNA"/>
</dbReference>
<dbReference type="Proteomes" id="UP000192761">
    <property type="component" value="Unassembled WGS sequence"/>
</dbReference>
<proteinExistence type="inferred from homology"/>
<dbReference type="Gene3D" id="3.90.730.10">
    <property type="entry name" value="Ribonuclease T2-like"/>
    <property type="match status" value="1"/>
</dbReference>
<dbReference type="Pfam" id="PF00445">
    <property type="entry name" value="Ribonuclease_T2"/>
    <property type="match status" value="1"/>
</dbReference>
<dbReference type="CDD" id="cd01062">
    <property type="entry name" value="RNase_T2_prok"/>
    <property type="match status" value="1"/>
</dbReference>
<dbReference type="OrthoDB" id="4720638at2"/>
<dbReference type="InterPro" id="IPR039378">
    <property type="entry name" value="RNase_T2_prok"/>
</dbReference>
<dbReference type="InterPro" id="IPR036430">
    <property type="entry name" value="RNase_T2-like_sf"/>
</dbReference>
<comment type="similarity">
    <text evidence="1 2">Belongs to the RNase T2 family.</text>
</comment>
<dbReference type="GO" id="GO:0006401">
    <property type="term" value="P:RNA catabolic process"/>
    <property type="evidence" value="ECO:0007669"/>
    <property type="project" value="TreeGrafter"/>
</dbReference>